<feature type="domain" description="Spore germination protein N-terminal" evidence="9">
    <location>
        <begin position="21"/>
        <end position="178"/>
    </location>
</feature>
<dbReference type="PANTHER" id="PTHR35789:SF1">
    <property type="entry name" value="SPORE GERMINATION PROTEIN B3"/>
    <property type="match status" value="1"/>
</dbReference>
<accession>A0A6L8USW9</accession>
<evidence type="ECO:0000256" key="5">
    <source>
        <dbReference type="ARBA" id="ARBA00023136"/>
    </source>
</evidence>
<organism evidence="10 11">
    <name type="scientific">Paenibacillus silvestris</name>
    <dbReference type="NCBI Taxonomy" id="2606219"/>
    <lineage>
        <taxon>Bacteria</taxon>
        <taxon>Bacillati</taxon>
        <taxon>Bacillota</taxon>
        <taxon>Bacilli</taxon>
        <taxon>Bacillales</taxon>
        <taxon>Paenibacillaceae</taxon>
        <taxon>Paenibacillus</taxon>
    </lineage>
</organism>
<comment type="caution">
    <text evidence="10">The sequence shown here is derived from an EMBL/GenBank/DDBJ whole genome shotgun (WGS) entry which is preliminary data.</text>
</comment>
<evidence type="ECO:0000256" key="1">
    <source>
        <dbReference type="ARBA" id="ARBA00004635"/>
    </source>
</evidence>
<evidence type="ECO:0000256" key="7">
    <source>
        <dbReference type="ARBA" id="ARBA00023288"/>
    </source>
</evidence>
<evidence type="ECO:0000259" key="9">
    <source>
        <dbReference type="Pfam" id="PF25198"/>
    </source>
</evidence>
<evidence type="ECO:0000256" key="2">
    <source>
        <dbReference type="ARBA" id="ARBA00007886"/>
    </source>
</evidence>
<dbReference type="InterPro" id="IPR038501">
    <property type="entry name" value="Spore_GerAC_C_sf"/>
</dbReference>
<protein>
    <submittedName>
        <fullName evidence="10">Ger(X)C family spore germination protein</fullName>
    </submittedName>
</protein>
<evidence type="ECO:0000313" key="11">
    <source>
        <dbReference type="Proteomes" id="UP000481087"/>
    </source>
</evidence>
<dbReference type="InterPro" id="IPR046953">
    <property type="entry name" value="Spore_GerAC-like_C"/>
</dbReference>
<keyword evidence="3" id="KW-0309">Germination</keyword>
<dbReference type="GO" id="GO:0009847">
    <property type="term" value="P:spore germination"/>
    <property type="evidence" value="ECO:0007669"/>
    <property type="project" value="InterPro"/>
</dbReference>
<sequence>MKRHVTLLFFCIILSGCAKEQIIDRIKLIQSIGCDMQGDTLKVSGTYRAYEKKANLFLLEGEVKSLNDVLTPFTSQSDHPIAVGQLRTLVISEELARKGISELASTIVRDPLISNRSTLVLTTDQSSDILTETLKYPPNYLSNLIKHNMENGNIPSTNGHIFLDQYFGEGQDVFLPLLVKGPKDVLQMDGVGVFRDDKLRLLLTNEKGLFIKLLKDDKNDIRSSTYNFKNDQDEQISFKIIYSERKMTVENEIVTISLKLDIDLGAYPAALNVFENNNDMLHLKQQIENSLTAKIKAMLENFQENLVDPIGIGNLYSTRHKKWNEQEFTAQIYPNMKFNVSTEVEILSLGVGQ</sequence>
<dbReference type="Pfam" id="PF05504">
    <property type="entry name" value="Spore_GerAC"/>
    <property type="match status" value="1"/>
</dbReference>
<dbReference type="PROSITE" id="PS51257">
    <property type="entry name" value="PROKAR_LIPOPROTEIN"/>
    <property type="match status" value="1"/>
</dbReference>
<keyword evidence="4" id="KW-0732">Signal</keyword>
<evidence type="ECO:0000313" key="10">
    <source>
        <dbReference type="EMBL" id="MZQ81203.1"/>
    </source>
</evidence>
<dbReference type="InterPro" id="IPR057336">
    <property type="entry name" value="GerAC_N"/>
</dbReference>
<feature type="domain" description="Spore germination GerAC-like C-terminal" evidence="8">
    <location>
        <begin position="189"/>
        <end position="350"/>
    </location>
</feature>
<name>A0A6L8USW9_9BACL</name>
<proteinExistence type="inferred from homology"/>
<reference evidence="10 11" key="1">
    <citation type="submission" date="2019-12" db="EMBL/GenBank/DDBJ databases">
        <title>Paenibacillus sp. nov. sp. isolated from soil.</title>
        <authorList>
            <person name="Kim J."/>
            <person name="Jeong S.E."/>
            <person name="Jung H.S."/>
            <person name="Jeon C.O."/>
        </authorList>
    </citation>
    <scope>NUCLEOTIDE SEQUENCE [LARGE SCALE GENOMIC DNA]</scope>
    <source>
        <strain evidence="10 11">5J-6</strain>
    </source>
</reference>
<dbReference type="NCBIfam" id="TIGR02887">
    <property type="entry name" value="spore_ger_x_C"/>
    <property type="match status" value="1"/>
</dbReference>
<dbReference type="Gene3D" id="3.30.300.210">
    <property type="entry name" value="Nutrient germinant receptor protein C, domain 3"/>
    <property type="match status" value="1"/>
</dbReference>
<dbReference type="Pfam" id="PF25198">
    <property type="entry name" value="Spore_GerAC_N"/>
    <property type="match status" value="1"/>
</dbReference>
<keyword evidence="6" id="KW-0564">Palmitate</keyword>
<keyword evidence="7" id="KW-0449">Lipoprotein</keyword>
<dbReference type="GO" id="GO:0016020">
    <property type="term" value="C:membrane"/>
    <property type="evidence" value="ECO:0007669"/>
    <property type="project" value="UniProtKB-SubCell"/>
</dbReference>
<comment type="similarity">
    <text evidence="2">Belongs to the GerABKC lipoprotein family.</text>
</comment>
<gene>
    <name evidence="10" type="ORF">GQF01_03585</name>
</gene>
<evidence type="ECO:0000256" key="6">
    <source>
        <dbReference type="ARBA" id="ARBA00023139"/>
    </source>
</evidence>
<keyword evidence="5" id="KW-0472">Membrane</keyword>
<dbReference type="AlphaFoldDB" id="A0A6L8USW9"/>
<dbReference type="PANTHER" id="PTHR35789">
    <property type="entry name" value="SPORE GERMINATION PROTEIN B3"/>
    <property type="match status" value="1"/>
</dbReference>
<dbReference type="InterPro" id="IPR008844">
    <property type="entry name" value="Spore_GerAC-like"/>
</dbReference>
<dbReference type="Proteomes" id="UP000481087">
    <property type="component" value="Unassembled WGS sequence"/>
</dbReference>
<keyword evidence="11" id="KW-1185">Reference proteome</keyword>
<evidence type="ECO:0000259" key="8">
    <source>
        <dbReference type="Pfam" id="PF05504"/>
    </source>
</evidence>
<comment type="subcellular location">
    <subcellularLocation>
        <location evidence="1">Membrane</location>
        <topology evidence="1">Lipid-anchor</topology>
    </subcellularLocation>
</comment>
<dbReference type="RefSeq" id="WP_161405510.1">
    <property type="nucleotide sequence ID" value="NZ_WTUZ01000010.1"/>
</dbReference>
<evidence type="ECO:0000256" key="4">
    <source>
        <dbReference type="ARBA" id="ARBA00022729"/>
    </source>
</evidence>
<dbReference type="EMBL" id="WTUZ01000010">
    <property type="protein sequence ID" value="MZQ81203.1"/>
    <property type="molecule type" value="Genomic_DNA"/>
</dbReference>
<evidence type="ECO:0000256" key="3">
    <source>
        <dbReference type="ARBA" id="ARBA00022544"/>
    </source>
</evidence>